<keyword evidence="9" id="KW-1185">Reference proteome</keyword>
<evidence type="ECO:0000313" key="9">
    <source>
        <dbReference type="Proteomes" id="UP000038011"/>
    </source>
</evidence>
<keyword evidence="5" id="KW-0804">Transcription</keyword>
<feature type="domain" description="Response regulatory" evidence="7">
    <location>
        <begin position="5"/>
        <end position="122"/>
    </location>
</feature>
<dbReference type="RefSeq" id="WP_054000022.1">
    <property type="nucleotide sequence ID" value="NZ_JXMU01000023.1"/>
</dbReference>
<feature type="modified residue" description="4-aspartylphosphate" evidence="6">
    <location>
        <position position="54"/>
    </location>
</feature>
<dbReference type="InterPro" id="IPR011006">
    <property type="entry name" value="CheY-like_superfamily"/>
</dbReference>
<dbReference type="SUPFAM" id="SSF52172">
    <property type="entry name" value="CheY-like"/>
    <property type="match status" value="1"/>
</dbReference>
<comment type="caution">
    <text evidence="8">The sequence shown here is derived from an EMBL/GenBank/DDBJ whole genome shotgun (WGS) entry which is preliminary data.</text>
</comment>
<evidence type="ECO:0000256" key="1">
    <source>
        <dbReference type="ARBA" id="ARBA00022553"/>
    </source>
</evidence>
<dbReference type="PATRIC" id="fig|1514904.3.peg.1962"/>
<dbReference type="PROSITE" id="PS50110">
    <property type="entry name" value="RESPONSE_REGULATORY"/>
    <property type="match status" value="1"/>
</dbReference>
<dbReference type="CDD" id="cd17574">
    <property type="entry name" value="REC_OmpR"/>
    <property type="match status" value="1"/>
</dbReference>
<dbReference type="AlphaFoldDB" id="A0A0N0E6T3"/>
<evidence type="ECO:0000256" key="2">
    <source>
        <dbReference type="ARBA" id="ARBA00023012"/>
    </source>
</evidence>
<dbReference type="GO" id="GO:0005829">
    <property type="term" value="C:cytosol"/>
    <property type="evidence" value="ECO:0007669"/>
    <property type="project" value="TreeGrafter"/>
</dbReference>
<dbReference type="STRING" id="1514904.SU32_14125"/>
<sequence length="135" mass="14901">MSNITILCVEDEAEIRALLVEELEDAGFKTLQAANGREGLETILAKWPDIVICDVTMPEMDGHELLAEIQLNHPELSNVPFIFLTALADKENMILGLQSGAADYLTKPIDFDILLAKVTGCITRIENDKKTGRAF</sequence>
<keyword evidence="3" id="KW-0805">Transcription regulation</keyword>
<dbReference type="SMART" id="SM00448">
    <property type="entry name" value="REC"/>
    <property type="match status" value="1"/>
</dbReference>
<dbReference type="OrthoDB" id="5292887at2"/>
<protein>
    <submittedName>
        <fullName evidence="8">Chemotaxis protein CheY</fullName>
    </submittedName>
</protein>
<dbReference type="GO" id="GO:0006355">
    <property type="term" value="P:regulation of DNA-templated transcription"/>
    <property type="evidence" value="ECO:0007669"/>
    <property type="project" value="TreeGrafter"/>
</dbReference>
<organism evidence="8 9">
    <name type="scientific">Ahrensia marina</name>
    <dbReference type="NCBI Taxonomy" id="1514904"/>
    <lineage>
        <taxon>Bacteria</taxon>
        <taxon>Pseudomonadati</taxon>
        <taxon>Pseudomonadota</taxon>
        <taxon>Alphaproteobacteria</taxon>
        <taxon>Hyphomicrobiales</taxon>
        <taxon>Ahrensiaceae</taxon>
        <taxon>Ahrensia</taxon>
    </lineage>
</organism>
<evidence type="ECO:0000256" key="3">
    <source>
        <dbReference type="ARBA" id="ARBA00023015"/>
    </source>
</evidence>
<dbReference type="EMBL" id="JXMU01000023">
    <property type="protein sequence ID" value="KPB00385.1"/>
    <property type="molecule type" value="Genomic_DNA"/>
</dbReference>
<accession>A0A0N0E6T3</accession>
<dbReference type="Pfam" id="PF00072">
    <property type="entry name" value="Response_reg"/>
    <property type="match status" value="1"/>
</dbReference>
<keyword evidence="4" id="KW-0238">DNA-binding</keyword>
<keyword evidence="2" id="KW-0902">Two-component regulatory system</keyword>
<dbReference type="PANTHER" id="PTHR48111">
    <property type="entry name" value="REGULATOR OF RPOS"/>
    <property type="match status" value="1"/>
</dbReference>
<evidence type="ECO:0000256" key="4">
    <source>
        <dbReference type="ARBA" id="ARBA00023125"/>
    </source>
</evidence>
<dbReference type="Gene3D" id="3.40.50.2300">
    <property type="match status" value="1"/>
</dbReference>
<keyword evidence="1 6" id="KW-0597">Phosphoprotein</keyword>
<dbReference type="InterPro" id="IPR039420">
    <property type="entry name" value="WalR-like"/>
</dbReference>
<reference evidence="8 9" key="1">
    <citation type="submission" date="2015-01" db="EMBL/GenBank/DDBJ databases">
        <title>Ahrensia donghaiensis sp. nov., a novel dimethylsulphoniopropionate-cleavage bacterium isolated from seawater and emended descriptions of the genus Ahrensia and Ahrensia kielensis.</title>
        <authorList>
            <person name="Liu J."/>
        </authorList>
    </citation>
    <scope>NUCLEOTIDE SEQUENCE [LARGE SCALE GENOMIC DNA]</scope>
    <source>
        <strain evidence="8 9">LZD062</strain>
    </source>
</reference>
<proteinExistence type="predicted"/>
<dbReference type="InterPro" id="IPR001789">
    <property type="entry name" value="Sig_transdc_resp-reg_receiver"/>
</dbReference>
<dbReference type="GO" id="GO:0000156">
    <property type="term" value="F:phosphorelay response regulator activity"/>
    <property type="evidence" value="ECO:0007669"/>
    <property type="project" value="TreeGrafter"/>
</dbReference>
<dbReference type="GO" id="GO:0000976">
    <property type="term" value="F:transcription cis-regulatory region binding"/>
    <property type="evidence" value="ECO:0007669"/>
    <property type="project" value="TreeGrafter"/>
</dbReference>
<evidence type="ECO:0000313" key="8">
    <source>
        <dbReference type="EMBL" id="KPB00385.1"/>
    </source>
</evidence>
<dbReference type="GO" id="GO:0032993">
    <property type="term" value="C:protein-DNA complex"/>
    <property type="evidence" value="ECO:0007669"/>
    <property type="project" value="TreeGrafter"/>
</dbReference>
<evidence type="ECO:0000256" key="5">
    <source>
        <dbReference type="ARBA" id="ARBA00023163"/>
    </source>
</evidence>
<dbReference type="PANTHER" id="PTHR48111:SF1">
    <property type="entry name" value="TWO-COMPONENT RESPONSE REGULATOR ORR33"/>
    <property type="match status" value="1"/>
</dbReference>
<name>A0A0N0E6T3_9HYPH</name>
<evidence type="ECO:0000256" key="6">
    <source>
        <dbReference type="PROSITE-ProRule" id="PRU00169"/>
    </source>
</evidence>
<gene>
    <name evidence="8" type="ORF">SU32_14125</name>
</gene>
<evidence type="ECO:0000259" key="7">
    <source>
        <dbReference type="PROSITE" id="PS50110"/>
    </source>
</evidence>
<dbReference type="Proteomes" id="UP000038011">
    <property type="component" value="Unassembled WGS sequence"/>
</dbReference>